<evidence type="ECO:0000259" key="2">
    <source>
        <dbReference type="Pfam" id="PF22725"/>
    </source>
</evidence>
<dbReference type="Gene3D" id="3.40.50.720">
    <property type="entry name" value="NAD(P)-binding Rossmann-like Domain"/>
    <property type="match status" value="1"/>
</dbReference>
<dbReference type="Proteomes" id="UP000309676">
    <property type="component" value="Unassembled WGS sequence"/>
</dbReference>
<accession>A0A5R9G5X4</accession>
<dbReference type="InterPro" id="IPR052515">
    <property type="entry name" value="Gfo/Idh/MocA_Oxidoreductase"/>
</dbReference>
<dbReference type="SUPFAM" id="SSF55347">
    <property type="entry name" value="Glyceraldehyde-3-phosphate dehydrogenase-like, C-terminal domain"/>
    <property type="match status" value="1"/>
</dbReference>
<sequence length="325" mass="34806">MTLRIGIAGTGWFSKVHADKLTKTDGVRVAAILGTTKEKAETMAAGFDAARGYASMQDMLDGEKLDAVYLCVPPMAHGDMERQLIERGIPFLVEKPLGIDAALPKELLGRIRDKGLITSVGYHFRYRTISERLRAILAERTVGMATGGWMGGMPGVPWWRSMGGSGGQFVEQTTHLVDLLRYVAGEVDEVYAAYGSRAMHKTHENVTVPDVGSVVLKLSGGAVATISNTCLLPGDAGSVQLSFFTPEGRLDWTPSGLTAIGGGSRSDYTDAVDPYAAENEAFLHAVRTGDVSRIRSDYADAYRTQAVTAAANLSADTGQPVKVVY</sequence>
<evidence type="ECO:0000259" key="1">
    <source>
        <dbReference type="Pfam" id="PF01408"/>
    </source>
</evidence>
<dbReference type="InterPro" id="IPR000683">
    <property type="entry name" value="Gfo/Idh/MocA-like_OxRdtase_N"/>
</dbReference>
<dbReference type="PANTHER" id="PTHR43249">
    <property type="entry name" value="UDP-N-ACETYL-2-AMINO-2-DEOXY-D-GLUCURONATE OXIDASE"/>
    <property type="match status" value="1"/>
</dbReference>
<protein>
    <submittedName>
        <fullName evidence="3">Gfo/Idh/MocA family oxidoreductase</fullName>
    </submittedName>
</protein>
<evidence type="ECO:0000313" key="4">
    <source>
        <dbReference type="Proteomes" id="UP000309676"/>
    </source>
</evidence>
<evidence type="ECO:0000313" key="3">
    <source>
        <dbReference type="EMBL" id="TLS49736.1"/>
    </source>
</evidence>
<dbReference type="OrthoDB" id="9815825at2"/>
<keyword evidence="4" id="KW-1185">Reference proteome</keyword>
<dbReference type="EMBL" id="VCIW01000019">
    <property type="protein sequence ID" value="TLS49736.1"/>
    <property type="molecule type" value="Genomic_DNA"/>
</dbReference>
<comment type="caution">
    <text evidence="3">The sequence shown here is derived from an EMBL/GenBank/DDBJ whole genome shotgun (WGS) entry which is preliminary data.</text>
</comment>
<dbReference type="GO" id="GO:0000166">
    <property type="term" value="F:nucleotide binding"/>
    <property type="evidence" value="ECO:0007669"/>
    <property type="project" value="InterPro"/>
</dbReference>
<gene>
    <name evidence="3" type="ORF">FE782_24010</name>
</gene>
<reference evidence="3 4" key="1">
    <citation type="submission" date="2019-05" db="EMBL/GenBank/DDBJ databases">
        <authorList>
            <person name="Narsing Rao M.P."/>
            <person name="Li W.J."/>
        </authorList>
    </citation>
    <scope>NUCLEOTIDE SEQUENCE [LARGE SCALE GENOMIC DNA]</scope>
    <source>
        <strain evidence="3 4">SYSU_K30003</strain>
    </source>
</reference>
<dbReference type="SUPFAM" id="SSF51735">
    <property type="entry name" value="NAD(P)-binding Rossmann-fold domains"/>
    <property type="match status" value="1"/>
</dbReference>
<dbReference type="InterPro" id="IPR036291">
    <property type="entry name" value="NAD(P)-bd_dom_sf"/>
</dbReference>
<feature type="domain" description="Gfo/Idh/MocA-like oxidoreductase N-terminal" evidence="1">
    <location>
        <begin position="3"/>
        <end position="122"/>
    </location>
</feature>
<dbReference type="AlphaFoldDB" id="A0A5R9G5X4"/>
<feature type="domain" description="GFO/IDH/MocA-like oxidoreductase" evidence="2">
    <location>
        <begin position="155"/>
        <end position="241"/>
    </location>
</feature>
<dbReference type="RefSeq" id="WP_138196889.1">
    <property type="nucleotide sequence ID" value="NZ_VCIW01000019.1"/>
</dbReference>
<dbReference type="Pfam" id="PF22725">
    <property type="entry name" value="GFO_IDH_MocA_C3"/>
    <property type="match status" value="1"/>
</dbReference>
<dbReference type="Pfam" id="PF01408">
    <property type="entry name" value="GFO_IDH_MocA"/>
    <property type="match status" value="1"/>
</dbReference>
<dbReference type="InterPro" id="IPR055170">
    <property type="entry name" value="GFO_IDH_MocA-like_dom"/>
</dbReference>
<dbReference type="Gene3D" id="3.30.360.10">
    <property type="entry name" value="Dihydrodipicolinate Reductase, domain 2"/>
    <property type="match status" value="1"/>
</dbReference>
<dbReference type="PANTHER" id="PTHR43249:SF1">
    <property type="entry name" value="D-GLUCOSIDE 3-DEHYDROGENASE"/>
    <property type="match status" value="1"/>
</dbReference>
<proteinExistence type="predicted"/>
<organism evidence="3 4">
    <name type="scientific">Paenibacillus antri</name>
    <dbReference type="NCBI Taxonomy" id="2582848"/>
    <lineage>
        <taxon>Bacteria</taxon>
        <taxon>Bacillati</taxon>
        <taxon>Bacillota</taxon>
        <taxon>Bacilli</taxon>
        <taxon>Bacillales</taxon>
        <taxon>Paenibacillaceae</taxon>
        <taxon>Paenibacillus</taxon>
    </lineage>
</organism>
<name>A0A5R9G5X4_9BACL</name>